<dbReference type="EMBL" id="AP019400">
    <property type="protein sequence ID" value="BBI31998.1"/>
    <property type="molecule type" value="Genomic_DNA"/>
</dbReference>
<keyword evidence="2 5" id="KW-0812">Transmembrane</keyword>
<sequence length="145" mass="15898">MEWWAIWLIIGGILLIAEMLTFTFYLLWLSIGAVIAALIALLVPDWFALQALSGGAAALVLTVFTKPLTRRFRESRGYRDAIQEMVGKQGVVVESISPGSPGIVKVGNELWSATSMDTLSKDDSIRVISRGTTVLEVQEWGGSRE</sequence>
<dbReference type="InterPro" id="IPR002810">
    <property type="entry name" value="NfeD-like_C"/>
</dbReference>
<feature type="domain" description="NfeD-like C-terminal" evidence="6">
    <location>
        <begin position="83"/>
        <end position="138"/>
    </location>
</feature>
<dbReference type="RefSeq" id="WP_130606210.1">
    <property type="nucleotide sequence ID" value="NZ_AP019400.1"/>
</dbReference>
<dbReference type="PANTHER" id="PTHR33507">
    <property type="entry name" value="INNER MEMBRANE PROTEIN YBBJ"/>
    <property type="match status" value="1"/>
</dbReference>
<comment type="subcellular location">
    <subcellularLocation>
        <location evidence="1">Membrane</location>
        <topology evidence="1">Multi-pass membrane protein</topology>
    </subcellularLocation>
</comment>
<evidence type="ECO:0000256" key="4">
    <source>
        <dbReference type="ARBA" id="ARBA00023136"/>
    </source>
</evidence>
<dbReference type="InterPro" id="IPR052165">
    <property type="entry name" value="Membrane_assoc_protease"/>
</dbReference>
<gene>
    <name evidence="7" type="ORF">KCTCHS21_13970</name>
</gene>
<dbReference type="Proteomes" id="UP000289856">
    <property type="component" value="Chromosome"/>
</dbReference>
<keyword evidence="4 5" id="KW-0472">Membrane</keyword>
<dbReference type="KEGG" id="cohn:KCTCHS21_13970"/>
<keyword evidence="3 5" id="KW-1133">Transmembrane helix</keyword>
<feature type="transmembrane region" description="Helical" evidence="5">
    <location>
        <begin position="46"/>
        <end position="64"/>
    </location>
</feature>
<dbReference type="AlphaFoldDB" id="A0A3T1D1S3"/>
<evidence type="ECO:0000256" key="3">
    <source>
        <dbReference type="ARBA" id="ARBA00022989"/>
    </source>
</evidence>
<name>A0A3T1D1S3_9BACL</name>
<accession>A0A3T1D1S3</accession>
<dbReference type="SUPFAM" id="SSF141322">
    <property type="entry name" value="NfeD domain-like"/>
    <property type="match status" value="1"/>
</dbReference>
<reference evidence="7 8" key="1">
    <citation type="submission" date="2019-01" db="EMBL/GenBank/DDBJ databases">
        <title>Complete genome sequence of Cohnella hallensis HS21 isolated from Korean fir (Abies koreana) rhizospheric soil.</title>
        <authorList>
            <person name="Jiang L."/>
            <person name="Kang S.W."/>
            <person name="Kim S."/>
            <person name="Jung J."/>
            <person name="Kim C.Y."/>
            <person name="Kim D.H."/>
            <person name="Kim S.W."/>
            <person name="Lee J."/>
        </authorList>
    </citation>
    <scope>NUCLEOTIDE SEQUENCE [LARGE SCALE GENOMIC DNA]</scope>
    <source>
        <strain evidence="7 8">HS21</strain>
    </source>
</reference>
<protein>
    <recommendedName>
        <fullName evidence="6">NfeD-like C-terminal domain-containing protein</fullName>
    </recommendedName>
</protein>
<evidence type="ECO:0000313" key="8">
    <source>
        <dbReference type="Proteomes" id="UP000289856"/>
    </source>
</evidence>
<evidence type="ECO:0000313" key="7">
    <source>
        <dbReference type="EMBL" id="BBI31998.1"/>
    </source>
</evidence>
<dbReference type="Pfam" id="PF01957">
    <property type="entry name" value="NfeD"/>
    <property type="match status" value="1"/>
</dbReference>
<dbReference type="InterPro" id="IPR012340">
    <property type="entry name" value="NA-bd_OB-fold"/>
</dbReference>
<proteinExistence type="predicted"/>
<dbReference type="PANTHER" id="PTHR33507:SF3">
    <property type="entry name" value="INNER MEMBRANE PROTEIN YBBJ"/>
    <property type="match status" value="1"/>
</dbReference>
<dbReference type="OrthoDB" id="894082at2"/>
<evidence type="ECO:0000256" key="2">
    <source>
        <dbReference type="ARBA" id="ARBA00022692"/>
    </source>
</evidence>
<evidence type="ECO:0000256" key="1">
    <source>
        <dbReference type="ARBA" id="ARBA00004141"/>
    </source>
</evidence>
<dbReference type="Gene3D" id="2.40.50.140">
    <property type="entry name" value="Nucleic acid-binding proteins"/>
    <property type="match status" value="1"/>
</dbReference>
<keyword evidence="8" id="KW-1185">Reference proteome</keyword>
<dbReference type="GO" id="GO:0005886">
    <property type="term" value="C:plasma membrane"/>
    <property type="evidence" value="ECO:0007669"/>
    <property type="project" value="TreeGrafter"/>
</dbReference>
<feature type="transmembrane region" description="Helical" evidence="5">
    <location>
        <begin position="7"/>
        <end position="40"/>
    </location>
</feature>
<evidence type="ECO:0000256" key="5">
    <source>
        <dbReference type="SAM" id="Phobius"/>
    </source>
</evidence>
<evidence type="ECO:0000259" key="6">
    <source>
        <dbReference type="Pfam" id="PF01957"/>
    </source>
</evidence>
<organism evidence="7 8">
    <name type="scientific">Cohnella abietis</name>
    <dbReference type="NCBI Taxonomy" id="2507935"/>
    <lineage>
        <taxon>Bacteria</taxon>
        <taxon>Bacillati</taxon>
        <taxon>Bacillota</taxon>
        <taxon>Bacilli</taxon>
        <taxon>Bacillales</taxon>
        <taxon>Paenibacillaceae</taxon>
        <taxon>Cohnella</taxon>
    </lineage>
</organism>